<dbReference type="Pfam" id="PF00107">
    <property type="entry name" value="ADH_zinc_N"/>
    <property type="match status" value="1"/>
</dbReference>
<evidence type="ECO:0000259" key="1">
    <source>
        <dbReference type="Pfam" id="PF00107"/>
    </source>
</evidence>
<dbReference type="PANTHER" id="PTHR43677">
    <property type="entry name" value="SHORT-CHAIN DEHYDROGENASE/REDUCTASE"/>
    <property type="match status" value="1"/>
</dbReference>
<dbReference type="InterPro" id="IPR036291">
    <property type="entry name" value="NAD(P)-bd_dom_sf"/>
</dbReference>
<dbReference type="AlphaFoldDB" id="A0A166UC13"/>
<dbReference type="STRING" id="436010.A0A166UC13"/>
<sequence length="375" mass="39180">MSQVQQPPATHQALVLTSTSAPLAVQTRPTPQARPGSAVVRVLAANIVSYACSVYNGDRAYLFPMPFVPGASAIGRVAALGTDATSLTVGQLVHIDGTVRARDDPDNNVFLLGIHSGNTPGSTKLMDGEWRDGTYAEYARVPLENCAPLDEPRLLNELGYQLAELTYISALLVPYGGIHAIALQPGETILIAPATGNFGGAAVRVALAFGARVIAAGRNTTALARLACLSTDRLVTVQITNDPAADIAAFSGTRFGAPDAFFDIAPPEAAASTHVRSGVLALRIGGRAVLMGGVPGDVALPYGAIMHRNLVVRGQFMYGRQEVRALIKMVEGGVLRIGEESGVRVAGTFGLGDWQEAFDVAEKGMGEGTYAVFGP</sequence>
<name>A0A166UC13_9AGAM</name>
<organism evidence="3 4">
    <name type="scientific">Athelia psychrophila</name>
    <dbReference type="NCBI Taxonomy" id="1759441"/>
    <lineage>
        <taxon>Eukaryota</taxon>
        <taxon>Fungi</taxon>
        <taxon>Dikarya</taxon>
        <taxon>Basidiomycota</taxon>
        <taxon>Agaricomycotina</taxon>
        <taxon>Agaricomycetes</taxon>
        <taxon>Agaricomycetidae</taxon>
        <taxon>Atheliales</taxon>
        <taxon>Atheliaceae</taxon>
        <taxon>Athelia</taxon>
    </lineage>
</organism>
<dbReference type="Proteomes" id="UP000076532">
    <property type="component" value="Unassembled WGS sequence"/>
</dbReference>
<dbReference type="Pfam" id="PF08240">
    <property type="entry name" value="ADH_N"/>
    <property type="match status" value="1"/>
</dbReference>
<dbReference type="GO" id="GO:0005739">
    <property type="term" value="C:mitochondrion"/>
    <property type="evidence" value="ECO:0007669"/>
    <property type="project" value="TreeGrafter"/>
</dbReference>
<reference evidence="3 4" key="1">
    <citation type="journal article" date="2016" name="Mol. Biol. Evol.">
        <title>Comparative Genomics of Early-Diverging Mushroom-Forming Fungi Provides Insights into the Origins of Lignocellulose Decay Capabilities.</title>
        <authorList>
            <person name="Nagy L.G."/>
            <person name="Riley R."/>
            <person name="Tritt A."/>
            <person name="Adam C."/>
            <person name="Daum C."/>
            <person name="Floudas D."/>
            <person name="Sun H."/>
            <person name="Yadav J.S."/>
            <person name="Pangilinan J."/>
            <person name="Larsson K.H."/>
            <person name="Matsuura K."/>
            <person name="Barry K."/>
            <person name="Labutti K."/>
            <person name="Kuo R."/>
            <person name="Ohm R.A."/>
            <person name="Bhattacharya S.S."/>
            <person name="Shirouzu T."/>
            <person name="Yoshinaga Y."/>
            <person name="Martin F.M."/>
            <person name="Grigoriev I.V."/>
            <person name="Hibbett D.S."/>
        </authorList>
    </citation>
    <scope>NUCLEOTIDE SEQUENCE [LARGE SCALE GENOMIC DNA]</scope>
    <source>
        <strain evidence="3 4">CBS 109695</strain>
    </source>
</reference>
<protein>
    <submittedName>
        <fullName evidence="3">GroES-like protein</fullName>
    </submittedName>
</protein>
<keyword evidence="4" id="KW-1185">Reference proteome</keyword>
<dbReference type="SUPFAM" id="SSF50129">
    <property type="entry name" value="GroES-like"/>
    <property type="match status" value="1"/>
</dbReference>
<feature type="domain" description="Alcohol dehydrogenase-like N-terminal" evidence="2">
    <location>
        <begin position="35"/>
        <end position="150"/>
    </location>
</feature>
<dbReference type="InterPro" id="IPR013149">
    <property type="entry name" value="ADH-like_C"/>
</dbReference>
<proteinExistence type="predicted"/>
<dbReference type="Gene3D" id="3.40.50.720">
    <property type="entry name" value="NAD(P)-binding Rossmann-like Domain"/>
    <property type="match status" value="1"/>
</dbReference>
<accession>A0A166UC13</accession>
<dbReference type="CDD" id="cd05188">
    <property type="entry name" value="MDR"/>
    <property type="match status" value="1"/>
</dbReference>
<dbReference type="PANTHER" id="PTHR43677:SF4">
    <property type="entry name" value="QUINONE OXIDOREDUCTASE-LIKE PROTEIN 2"/>
    <property type="match status" value="1"/>
</dbReference>
<dbReference type="GO" id="GO:0016491">
    <property type="term" value="F:oxidoreductase activity"/>
    <property type="evidence" value="ECO:0007669"/>
    <property type="project" value="TreeGrafter"/>
</dbReference>
<evidence type="ECO:0000259" key="2">
    <source>
        <dbReference type="Pfam" id="PF08240"/>
    </source>
</evidence>
<dbReference type="EMBL" id="KV417489">
    <property type="protein sequence ID" value="KZP31541.1"/>
    <property type="molecule type" value="Genomic_DNA"/>
</dbReference>
<dbReference type="Gene3D" id="3.90.180.10">
    <property type="entry name" value="Medium-chain alcohol dehydrogenases, catalytic domain"/>
    <property type="match status" value="1"/>
</dbReference>
<dbReference type="InterPro" id="IPR051397">
    <property type="entry name" value="Zn-ADH-like_protein"/>
</dbReference>
<dbReference type="InterPro" id="IPR013154">
    <property type="entry name" value="ADH-like_N"/>
</dbReference>
<dbReference type="OrthoDB" id="203908at2759"/>
<gene>
    <name evidence="3" type="ORF">FIBSPDRAFT_916816</name>
</gene>
<evidence type="ECO:0000313" key="3">
    <source>
        <dbReference type="EMBL" id="KZP31541.1"/>
    </source>
</evidence>
<evidence type="ECO:0000313" key="4">
    <source>
        <dbReference type="Proteomes" id="UP000076532"/>
    </source>
</evidence>
<dbReference type="InterPro" id="IPR011032">
    <property type="entry name" value="GroES-like_sf"/>
</dbReference>
<dbReference type="SUPFAM" id="SSF51735">
    <property type="entry name" value="NAD(P)-binding Rossmann-fold domains"/>
    <property type="match status" value="1"/>
</dbReference>
<feature type="domain" description="Alcohol dehydrogenase-like C-terminal" evidence="1">
    <location>
        <begin position="199"/>
        <end position="330"/>
    </location>
</feature>